<evidence type="ECO:0000259" key="10">
    <source>
        <dbReference type="PROSITE" id="PS50157"/>
    </source>
</evidence>
<evidence type="ECO:0000256" key="7">
    <source>
        <dbReference type="PROSITE-ProRule" id="PRU00042"/>
    </source>
</evidence>
<dbReference type="PROSITE" id="PS50157">
    <property type="entry name" value="ZINC_FINGER_C2H2_2"/>
    <property type="match status" value="3"/>
</dbReference>
<comment type="similarity">
    <text evidence="6">Belongs to the snail C2H2-type zinc-finger protein family.</text>
</comment>
<evidence type="ECO:0008006" key="14">
    <source>
        <dbReference type="Google" id="ProtNLM"/>
    </source>
</evidence>
<evidence type="ECO:0000256" key="4">
    <source>
        <dbReference type="ARBA" id="ARBA00022833"/>
    </source>
</evidence>
<evidence type="ECO:0000313" key="13">
    <source>
        <dbReference type="Proteomes" id="UP000075883"/>
    </source>
</evidence>
<dbReference type="AlphaFoldDB" id="A0A182M1R9"/>
<dbReference type="SUPFAM" id="SSF57716">
    <property type="entry name" value="Glucocorticoid receptor-like (DNA-binding domain)"/>
    <property type="match status" value="1"/>
</dbReference>
<dbReference type="InterPro" id="IPR036236">
    <property type="entry name" value="Znf_C2H2_sf"/>
</dbReference>
<feature type="region of interest" description="Disordered" evidence="9">
    <location>
        <begin position="154"/>
        <end position="176"/>
    </location>
</feature>
<dbReference type="Gene3D" id="3.40.1800.20">
    <property type="match status" value="1"/>
</dbReference>
<feature type="binding site" evidence="8">
    <location>
        <position position="12"/>
    </location>
    <ligand>
        <name>Zn(2+)</name>
        <dbReference type="ChEBI" id="CHEBI:29105"/>
    </ligand>
</feature>
<dbReference type="PROSITE" id="PS00028">
    <property type="entry name" value="ZINC_FINGER_C2H2_1"/>
    <property type="match status" value="3"/>
</dbReference>
<dbReference type="GO" id="GO:0008270">
    <property type="term" value="F:zinc ion binding"/>
    <property type="evidence" value="ECO:0007669"/>
    <property type="project" value="UniProtKB-UniRule"/>
</dbReference>
<keyword evidence="2" id="KW-0677">Repeat</keyword>
<dbReference type="VEuPathDB" id="VectorBase:ACUA007312"/>
<feature type="binding site" evidence="8">
    <location>
        <position position="9"/>
    </location>
    <ligand>
        <name>Zn(2+)</name>
        <dbReference type="ChEBI" id="CHEBI:29105"/>
    </ligand>
</feature>
<keyword evidence="1 8" id="KW-0479">Metal-binding</keyword>
<dbReference type="InterPro" id="IPR013087">
    <property type="entry name" value="Znf_C2H2_type"/>
</dbReference>
<keyword evidence="13" id="KW-1185">Reference proteome</keyword>
<dbReference type="Proteomes" id="UP000075883">
    <property type="component" value="Unassembled WGS sequence"/>
</dbReference>
<dbReference type="EMBL" id="AXCM01001816">
    <property type="status" value="NOT_ANNOTATED_CDS"/>
    <property type="molecule type" value="Genomic_DNA"/>
</dbReference>
<dbReference type="STRING" id="139723.A0A182M1R9"/>
<feature type="binding site" evidence="8">
    <location>
        <position position="52"/>
    </location>
    <ligand>
        <name>Zn(2+)</name>
        <dbReference type="ChEBI" id="CHEBI:29105"/>
    </ligand>
</feature>
<evidence type="ECO:0000256" key="3">
    <source>
        <dbReference type="ARBA" id="ARBA00022771"/>
    </source>
</evidence>
<evidence type="ECO:0000256" key="6">
    <source>
        <dbReference type="ARBA" id="ARBA00037948"/>
    </source>
</evidence>
<keyword evidence="5" id="KW-0539">Nucleus</keyword>
<feature type="binding site" evidence="8">
    <location>
        <position position="55"/>
    </location>
    <ligand>
        <name>Zn(2+)</name>
        <dbReference type="ChEBI" id="CHEBI:29105"/>
    </ligand>
</feature>
<evidence type="ECO:0000256" key="9">
    <source>
        <dbReference type="SAM" id="MobiDB-lite"/>
    </source>
</evidence>
<evidence type="ECO:0000256" key="2">
    <source>
        <dbReference type="ARBA" id="ARBA00022737"/>
    </source>
</evidence>
<dbReference type="PROSITE" id="PS51915">
    <property type="entry name" value="ZAD"/>
    <property type="match status" value="1"/>
</dbReference>
<keyword evidence="3 7" id="KW-0863">Zinc-finger</keyword>
<organism evidence="12 13">
    <name type="scientific">Anopheles culicifacies</name>
    <dbReference type="NCBI Taxonomy" id="139723"/>
    <lineage>
        <taxon>Eukaryota</taxon>
        <taxon>Metazoa</taxon>
        <taxon>Ecdysozoa</taxon>
        <taxon>Arthropoda</taxon>
        <taxon>Hexapoda</taxon>
        <taxon>Insecta</taxon>
        <taxon>Pterygota</taxon>
        <taxon>Neoptera</taxon>
        <taxon>Endopterygota</taxon>
        <taxon>Diptera</taxon>
        <taxon>Nematocera</taxon>
        <taxon>Culicoidea</taxon>
        <taxon>Culicidae</taxon>
        <taxon>Anophelinae</taxon>
        <taxon>Anopheles</taxon>
        <taxon>culicifacies species complex</taxon>
    </lineage>
</organism>
<evidence type="ECO:0000313" key="12">
    <source>
        <dbReference type="EnsemblMetazoa" id="ACUA007312-PA"/>
    </source>
</evidence>
<dbReference type="GO" id="GO:0000981">
    <property type="term" value="F:DNA-binding transcription factor activity, RNA polymerase II-specific"/>
    <property type="evidence" value="ECO:0007669"/>
    <property type="project" value="TreeGrafter"/>
</dbReference>
<dbReference type="GO" id="GO:0005634">
    <property type="term" value="C:nucleus"/>
    <property type="evidence" value="ECO:0007669"/>
    <property type="project" value="InterPro"/>
</dbReference>
<reference evidence="13" key="1">
    <citation type="submission" date="2013-09" db="EMBL/GenBank/DDBJ databases">
        <title>The Genome Sequence of Anopheles culicifacies species A.</title>
        <authorList>
            <consortium name="The Broad Institute Genomics Platform"/>
            <person name="Neafsey D.E."/>
            <person name="Besansky N."/>
            <person name="Howell P."/>
            <person name="Walton C."/>
            <person name="Young S.K."/>
            <person name="Zeng Q."/>
            <person name="Gargeya S."/>
            <person name="Fitzgerald M."/>
            <person name="Haas B."/>
            <person name="Abouelleil A."/>
            <person name="Allen A.W."/>
            <person name="Alvarado L."/>
            <person name="Arachchi H.M."/>
            <person name="Berlin A.M."/>
            <person name="Chapman S.B."/>
            <person name="Gainer-Dewar J."/>
            <person name="Goldberg J."/>
            <person name="Griggs A."/>
            <person name="Gujja S."/>
            <person name="Hansen M."/>
            <person name="Howarth C."/>
            <person name="Imamovic A."/>
            <person name="Ireland A."/>
            <person name="Larimer J."/>
            <person name="McCowan C."/>
            <person name="Murphy C."/>
            <person name="Pearson M."/>
            <person name="Poon T.W."/>
            <person name="Priest M."/>
            <person name="Roberts A."/>
            <person name="Saif S."/>
            <person name="Shea T."/>
            <person name="Sisk P."/>
            <person name="Sykes S."/>
            <person name="Wortman J."/>
            <person name="Nusbaum C."/>
            <person name="Birren B."/>
        </authorList>
    </citation>
    <scope>NUCLEOTIDE SEQUENCE [LARGE SCALE GENOMIC DNA]</scope>
    <source>
        <strain evidence="13">A-37</strain>
    </source>
</reference>
<evidence type="ECO:0000256" key="8">
    <source>
        <dbReference type="PROSITE-ProRule" id="PRU01263"/>
    </source>
</evidence>
<evidence type="ECO:0000256" key="1">
    <source>
        <dbReference type="ARBA" id="ARBA00022723"/>
    </source>
</evidence>
<dbReference type="PANTHER" id="PTHR24388:SF53">
    <property type="entry name" value="CHORION TRANSCRIPTION FACTOR CF2-RELATED"/>
    <property type="match status" value="1"/>
</dbReference>
<evidence type="ECO:0000256" key="5">
    <source>
        <dbReference type="ARBA" id="ARBA00023242"/>
    </source>
</evidence>
<keyword evidence="4 8" id="KW-0862">Zinc</keyword>
<feature type="domain" description="ZAD" evidence="11">
    <location>
        <begin position="7"/>
        <end position="79"/>
    </location>
</feature>
<protein>
    <recommendedName>
        <fullName evidence="14">Protein krueppel</fullName>
    </recommendedName>
</protein>
<proteinExistence type="inferred from homology"/>
<dbReference type="Gene3D" id="3.30.160.60">
    <property type="entry name" value="Classic Zinc Finger"/>
    <property type="match status" value="2"/>
</dbReference>
<reference evidence="12" key="2">
    <citation type="submission" date="2020-05" db="UniProtKB">
        <authorList>
            <consortium name="EnsemblMetazoa"/>
        </authorList>
    </citation>
    <scope>IDENTIFICATION</scope>
    <source>
        <strain evidence="12">A-37</strain>
    </source>
</reference>
<dbReference type="EnsemblMetazoa" id="ACUA007312-RA">
    <property type="protein sequence ID" value="ACUA007312-PA"/>
    <property type="gene ID" value="ACUA007312"/>
</dbReference>
<evidence type="ECO:0000259" key="11">
    <source>
        <dbReference type="PROSITE" id="PS51915"/>
    </source>
</evidence>
<dbReference type="PANTHER" id="PTHR24388">
    <property type="entry name" value="ZINC FINGER PROTEIN"/>
    <property type="match status" value="1"/>
</dbReference>
<dbReference type="SUPFAM" id="SSF57667">
    <property type="entry name" value="beta-beta-alpha zinc fingers"/>
    <property type="match status" value="2"/>
</dbReference>
<feature type="domain" description="C2H2-type" evidence="10">
    <location>
        <begin position="246"/>
        <end position="274"/>
    </location>
</feature>
<feature type="compositionally biased region" description="Basic residues" evidence="9">
    <location>
        <begin position="155"/>
        <end position="167"/>
    </location>
</feature>
<sequence>MTNLYENNCRLCLAEKKSHFTELTKTDPLLEIIFNLTSLEALPESITFAVLCDECRELLLQYDQFRESCLQNNKLFLATLDSEECCGTVAIEDNVVENIKIVKIEEDDAQQKLYIIESLAIENVQQGEQQDGWKEETEKVDDVNQKAIQAESRVVKKPNKKVNKAKQKSNTNPKPTKVTFCASTSNRYLPCEQCGKMIRRSNMRKHLETHNPKPPQLCCSHCGKKYKDSNLLKVHINSHHTFERKYECEECGKIYYRPNSLREHIYAKHSEVRRFECDECGMKFTNFSKKTYHYIMAHTVAKPFSCQFCDKAFKLK</sequence>
<name>A0A182M1R9_9DIPT</name>
<dbReference type="Pfam" id="PF00096">
    <property type="entry name" value="zf-C2H2"/>
    <property type="match status" value="2"/>
</dbReference>
<dbReference type="SMART" id="SM00868">
    <property type="entry name" value="zf-AD"/>
    <property type="match status" value="1"/>
</dbReference>
<dbReference type="InterPro" id="IPR050527">
    <property type="entry name" value="Snail/Krueppel_Znf"/>
</dbReference>
<accession>A0A182M1R9</accession>
<feature type="domain" description="C2H2-type" evidence="10">
    <location>
        <begin position="217"/>
        <end position="245"/>
    </location>
</feature>
<dbReference type="SMART" id="SM00355">
    <property type="entry name" value="ZnF_C2H2"/>
    <property type="match status" value="4"/>
</dbReference>
<dbReference type="GO" id="GO:0000978">
    <property type="term" value="F:RNA polymerase II cis-regulatory region sequence-specific DNA binding"/>
    <property type="evidence" value="ECO:0007669"/>
    <property type="project" value="TreeGrafter"/>
</dbReference>
<feature type="domain" description="C2H2-type" evidence="10">
    <location>
        <begin position="275"/>
        <end position="303"/>
    </location>
</feature>
<dbReference type="InterPro" id="IPR012934">
    <property type="entry name" value="Znf_AD"/>
</dbReference>
<dbReference type="Pfam" id="PF07776">
    <property type="entry name" value="zf-AD"/>
    <property type="match status" value="1"/>
</dbReference>